<reference evidence="2 3" key="1">
    <citation type="journal article" date="2019" name="Nat. Ecol. Evol.">
        <title>Megaphylogeny resolves global patterns of mushroom evolution.</title>
        <authorList>
            <person name="Varga T."/>
            <person name="Krizsan K."/>
            <person name="Foldi C."/>
            <person name="Dima B."/>
            <person name="Sanchez-Garcia M."/>
            <person name="Sanchez-Ramirez S."/>
            <person name="Szollosi G.J."/>
            <person name="Szarkandi J.G."/>
            <person name="Papp V."/>
            <person name="Albert L."/>
            <person name="Andreopoulos W."/>
            <person name="Angelini C."/>
            <person name="Antonin V."/>
            <person name="Barry K.W."/>
            <person name="Bougher N.L."/>
            <person name="Buchanan P."/>
            <person name="Buyck B."/>
            <person name="Bense V."/>
            <person name="Catcheside P."/>
            <person name="Chovatia M."/>
            <person name="Cooper J."/>
            <person name="Damon W."/>
            <person name="Desjardin D."/>
            <person name="Finy P."/>
            <person name="Geml J."/>
            <person name="Haridas S."/>
            <person name="Hughes K."/>
            <person name="Justo A."/>
            <person name="Karasinski D."/>
            <person name="Kautmanova I."/>
            <person name="Kiss B."/>
            <person name="Kocsube S."/>
            <person name="Kotiranta H."/>
            <person name="LaButti K.M."/>
            <person name="Lechner B.E."/>
            <person name="Liimatainen K."/>
            <person name="Lipzen A."/>
            <person name="Lukacs Z."/>
            <person name="Mihaltcheva S."/>
            <person name="Morgado L.N."/>
            <person name="Niskanen T."/>
            <person name="Noordeloos M.E."/>
            <person name="Ohm R.A."/>
            <person name="Ortiz-Santana B."/>
            <person name="Ovrebo C."/>
            <person name="Racz N."/>
            <person name="Riley R."/>
            <person name="Savchenko A."/>
            <person name="Shiryaev A."/>
            <person name="Soop K."/>
            <person name="Spirin V."/>
            <person name="Szebenyi C."/>
            <person name="Tomsovsky M."/>
            <person name="Tulloss R.E."/>
            <person name="Uehling J."/>
            <person name="Grigoriev I.V."/>
            <person name="Vagvolgyi C."/>
            <person name="Papp T."/>
            <person name="Martin F.M."/>
            <person name="Miettinen O."/>
            <person name="Hibbett D.S."/>
            <person name="Nagy L.G."/>
        </authorList>
    </citation>
    <scope>NUCLEOTIDE SEQUENCE [LARGE SCALE GENOMIC DNA]</scope>
    <source>
        <strain evidence="2 3">CBS 121175</strain>
    </source>
</reference>
<dbReference type="EMBL" id="ML210454">
    <property type="protein sequence ID" value="TFK17871.1"/>
    <property type="molecule type" value="Genomic_DNA"/>
</dbReference>
<feature type="transmembrane region" description="Helical" evidence="1">
    <location>
        <begin position="156"/>
        <end position="175"/>
    </location>
</feature>
<keyword evidence="1" id="KW-0472">Membrane</keyword>
<dbReference type="Proteomes" id="UP000307440">
    <property type="component" value="Unassembled WGS sequence"/>
</dbReference>
<protein>
    <submittedName>
        <fullName evidence="2">Uncharacterized protein</fullName>
    </submittedName>
</protein>
<accession>A0A5C3KD14</accession>
<evidence type="ECO:0000313" key="2">
    <source>
        <dbReference type="EMBL" id="TFK17871.1"/>
    </source>
</evidence>
<feature type="transmembrane region" description="Helical" evidence="1">
    <location>
        <begin position="12"/>
        <end position="34"/>
    </location>
</feature>
<organism evidence="2 3">
    <name type="scientific">Coprinopsis marcescibilis</name>
    <name type="common">Agaric fungus</name>
    <name type="synonym">Psathyrella marcescibilis</name>
    <dbReference type="NCBI Taxonomy" id="230819"/>
    <lineage>
        <taxon>Eukaryota</taxon>
        <taxon>Fungi</taxon>
        <taxon>Dikarya</taxon>
        <taxon>Basidiomycota</taxon>
        <taxon>Agaricomycotina</taxon>
        <taxon>Agaricomycetes</taxon>
        <taxon>Agaricomycetidae</taxon>
        <taxon>Agaricales</taxon>
        <taxon>Agaricineae</taxon>
        <taxon>Psathyrellaceae</taxon>
        <taxon>Coprinopsis</taxon>
    </lineage>
</organism>
<proteinExistence type="predicted"/>
<gene>
    <name evidence="2" type="ORF">FA15DRAFT_760889</name>
</gene>
<keyword evidence="3" id="KW-1185">Reference proteome</keyword>
<feature type="transmembrane region" description="Helical" evidence="1">
    <location>
        <begin position="116"/>
        <end position="136"/>
    </location>
</feature>
<sequence length="195" mass="21076">MGVESERVGHVLNLYYLSITVCVLTAALSLAPFLGLVTYFLSPVGVFFTLLQAVVIVVRTKQQRRRYLKANAGKTGGASVTYKLLQAQQPSFEVGANNKVFIYPTLARLPGIVTNIILLVLWVVVLIMDIVVLAGALKVDAQHPRTVVLGVVGGEAVTVAFQIFTLFAILMVCVAERKASIKQLGDKPYDALADS</sequence>
<dbReference type="AlphaFoldDB" id="A0A5C3KD14"/>
<evidence type="ECO:0000313" key="3">
    <source>
        <dbReference type="Proteomes" id="UP000307440"/>
    </source>
</evidence>
<keyword evidence="1" id="KW-1133">Transmembrane helix</keyword>
<keyword evidence="1" id="KW-0812">Transmembrane</keyword>
<evidence type="ECO:0000256" key="1">
    <source>
        <dbReference type="SAM" id="Phobius"/>
    </source>
</evidence>
<feature type="transmembrane region" description="Helical" evidence="1">
    <location>
        <begin position="40"/>
        <end position="58"/>
    </location>
</feature>
<name>A0A5C3KD14_COPMA</name>